<reference evidence="1 2" key="2">
    <citation type="submission" date="2008-04" db="EMBL/GenBank/DDBJ databases">
        <authorList>
            <person name="Fulton L."/>
            <person name="Clifton S."/>
            <person name="Fulton B."/>
            <person name="Xu J."/>
            <person name="Minx P."/>
            <person name="Pepin K.H."/>
            <person name="Johnson M."/>
            <person name="Thiruvilangam P."/>
            <person name="Bhonagiri V."/>
            <person name="Nash W.E."/>
            <person name="Mardis E.R."/>
            <person name="Wilson R.K."/>
        </authorList>
    </citation>
    <scope>NUCLEOTIDE SEQUENCE [LARGE SCALE GENOMIC DNA]</scope>
    <source>
        <strain evidence="1 2">DSM 17136</strain>
    </source>
</reference>
<proteinExistence type="predicted"/>
<name>B3JMZ9_9BACT</name>
<protein>
    <submittedName>
        <fullName evidence="1">Uncharacterized protein</fullName>
    </submittedName>
</protein>
<evidence type="ECO:0000313" key="1">
    <source>
        <dbReference type="EMBL" id="EDU99759.1"/>
    </source>
</evidence>
<dbReference type="HOGENOM" id="CLU_3212257_0_0_10"/>
<evidence type="ECO:0000313" key="2">
    <source>
        <dbReference type="Proteomes" id="UP000003146"/>
    </source>
</evidence>
<organism evidence="1 2">
    <name type="scientific">Phocaeicola coprocola DSM 17136</name>
    <dbReference type="NCBI Taxonomy" id="470145"/>
    <lineage>
        <taxon>Bacteria</taxon>
        <taxon>Pseudomonadati</taxon>
        <taxon>Bacteroidota</taxon>
        <taxon>Bacteroidia</taxon>
        <taxon>Bacteroidales</taxon>
        <taxon>Bacteroidaceae</taxon>
        <taxon>Phocaeicola</taxon>
    </lineage>
</organism>
<reference evidence="1 2" key="1">
    <citation type="submission" date="2008-04" db="EMBL/GenBank/DDBJ databases">
        <title>Draft genome sequence of Bacteroides coprocola (DSM 17136).</title>
        <authorList>
            <person name="Sudarsanam P."/>
            <person name="Ley R."/>
            <person name="Guruge J."/>
            <person name="Turnbaugh P.J."/>
            <person name="Mahowald M."/>
            <person name="Liep D."/>
            <person name="Gordon J."/>
        </authorList>
    </citation>
    <scope>NUCLEOTIDE SEQUENCE [LARGE SCALE GENOMIC DNA]</scope>
    <source>
        <strain evidence="1 2">DSM 17136</strain>
    </source>
</reference>
<dbReference type="STRING" id="470145.BACCOP_03306"/>
<gene>
    <name evidence="1" type="ORF">BACCOP_03306</name>
</gene>
<dbReference type="EMBL" id="ABIY02000115">
    <property type="protein sequence ID" value="EDU99759.1"/>
    <property type="molecule type" value="Genomic_DNA"/>
</dbReference>
<accession>B3JMZ9</accession>
<comment type="caution">
    <text evidence="1">The sequence shown here is derived from an EMBL/GenBank/DDBJ whole genome shotgun (WGS) entry which is preliminary data.</text>
</comment>
<sequence length="44" mass="5453">MDILIYSSSRVWKNIRIFLKFLYECLSLLYKKRSKQEHVFGERI</sequence>
<dbReference type="Proteomes" id="UP000003146">
    <property type="component" value="Unassembled WGS sequence"/>
</dbReference>
<dbReference type="AlphaFoldDB" id="B3JMZ9"/>